<comment type="caution">
    <text evidence="2">The sequence shown here is derived from an EMBL/GenBank/DDBJ whole genome shotgun (WGS) entry which is preliminary data.</text>
</comment>
<evidence type="ECO:0000313" key="3">
    <source>
        <dbReference type="Proteomes" id="UP000245708"/>
    </source>
</evidence>
<organism evidence="2 3">
    <name type="scientific">Roseicyclus mahoneyensis</name>
    <dbReference type="NCBI Taxonomy" id="164332"/>
    <lineage>
        <taxon>Bacteria</taxon>
        <taxon>Pseudomonadati</taxon>
        <taxon>Pseudomonadota</taxon>
        <taxon>Alphaproteobacteria</taxon>
        <taxon>Rhodobacterales</taxon>
        <taxon>Roseobacteraceae</taxon>
        <taxon>Roseicyclus</taxon>
    </lineage>
</organism>
<dbReference type="OrthoDB" id="9812349at2"/>
<feature type="transmembrane region" description="Helical" evidence="1">
    <location>
        <begin position="26"/>
        <end position="43"/>
    </location>
</feature>
<sequence length="124" mass="13931">MDFMTSVRTCLGKYATFSGRAQRSEYWWFVLFNFIGSIILNIIDTAIIGVPALSIIWALGLLLPALSVSVRRMHDLDKSGWWILVAFIPLLGFILIIYWFVQRGTEGPNRFGSDPLASGRYAAA</sequence>
<reference evidence="2 3" key="1">
    <citation type="submission" date="2018-05" db="EMBL/GenBank/DDBJ databases">
        <title>Genomic Encyclopedia of Type Strains, Phase IV (KMG-IV): sequencing the most valuable type-strain genomes for metagenomic binning, comparative biology and taxonomic classification.</title>
        <authorList>
            <person name="Goeker M."/>
        </authorList>
    </citation>
    <scope>NUCLEOTIDE SEQUENCE [LARGE SCALE GENOMIC DNA]</scope>
    <source>
        <strain evidence="2 3">DSM 16097</strain>
    </source>
</reference>
<dbReference type="Proteomes" id="UP000245708">
    <property type="component" value="Unassembled WGS sequence"/>
</dbReference>
<dbReference type="InterPro" id="IPR008523">
    <property type="entry name" value="DUF805"/>
</dbReference>
<name>A0A316GH54_9RHOB</name>
<dbReference type="EMBL" id="QGGW01000006">
    <property type="protein sequence ID" value="PWK59889.1"/>
    <property type="molecule type" value="Genomic_DNA"/>
</dbReference>
<dbReference type="AlphaFoldDB" id="A0A316GH54"/>
<dbReference type="RefSeq" id="WP_109669005.1">
    <property type="nucleotide sequence ID" value="NZ_QGGW01000006.1"/>
</dbReference>
<gene>
    <name evidence="2" type="ORF">C7455_106177</name>
</gene>
<proteinExistence type="predicted"/>
<accession>A0A316GH54</accession>
<feature type="transmembrane region" description="Helical" evidence="1">
    <location>
        <begin position="49"/>
        <end position="68"/>
    </location>
</feature>
<keyword evidence="1" id="KW-0472">Membrane</keyword>
<dbReference type="Pfam" id="PF05656">
    <property type="entry name" value="DUF805"/>
    <property type="match status" value="1"/>
</dbReference>
<keyword evidence="1" id="KW-1133">Transmembrane helix</keyword>
<dbReference type="GO" id="GO:0005886">
    <property type="term" value="C:plasma membrane"/>
    <property type="evidence" value="ECO:0007669"/>
    <property type="project" value="TreeGrafter"/>
</dbReference>
<keyword evidence="3" id="KW-1185">Reference proteome</keyword>
<keyword evidence="1" id="KW-0812">Transmembrane</keyword>
<dbReference type="PANTHER" id="PTHR34980:SF2">
    <property type="entry name" value="INNER MEMBRANE PROTEIN YHAH-RELATED"/>
    <property type="match status" value="1"/>
</dbReference>
<protein>
    <submittedName>
        <fullName evidence="2">Uncharacterized membrane protein YhaH (DUF805 family)</fullName>
    </submittedName>
</protein>
<evidence type="ECO:0000313" key="2">
    <source>
        <dbReference type="EMBL" id="PWK59889.1"/>
    </source>
</evidence>
<feature type="transmembrane region" description="Helical" evidence="1">
    <location>
        <begin position="80"/>
        <end position="101"/>
    </location>
</feature>
<evidence type="ECO:0000256" key="1">
    <source>
        <dbReference type="SAM" id="Phobius"/>
    </source>
</evidence>
<dbReference type="PANTHER" id="PTHR34980">
    <property type="entry name" value="INNER MEMBRANE PROTEIN-RELATED-RELATED"/>
    <property type="match status" value="1"/>
</dbReference>